<evidence type="ECO:0000256" key="1">
    <source>
        <dbReference type="SAM" id="Phobius"/>
    </source>
</evidence>
<organism evidence="2 3">
    <name type="scientific">Flavobacterium chilense</name>
    <dbReference type="NCBI Taxonomy" id="946677"/>
    <lineage>
        <taxon>Bacteria</taxon>
        <taxon>Pseudomonadati</taxon>
        <taxon>Bacteroidota</taxon>
        <taxon>Flavobacteriia</taxon>
        <taxon>Flavobacteriales</taxon>
        <taxon>Flavobacteriaceae</taxon>
        <taxon>Flavobacterium</taxon>
    </lineage>
</organism>
<dbReference type="STRING" id="946677.SAMN05444484_101894"/>
<feature type="transmembrane region" description="Helical" evidence="1">
    <location>
        <begin position="56"/>
        <end position="72"/>
    </location>
</feature>
<keyword evidence="3" id="KW-1185">Reference proteome</keyword>
<dbReference type="EMBL" id="FRBT01000001">
    <property type="protein sequence ID" value="SHL26034.1"/>
    <property type="molecule type" value="Genomic_DNA"/>
</dbReference>
<keyword evidence="1" id="KW-0812">Transmembrane</keyword>
<name>A0A1M6Z6E4_9FLAO</name>
<evidence type="ECO:0000313" key="3">
    <source>
        <dbReference type="Proteomes" id="UP000184028"/>
    </source>
</evidence>
<feature type="transmembrane region" description="Helical" evidence="1">
    <location>
        <begin position="28"/>
        <end position="50"/>
    </location>
</feature>
<keyword evidence="1" id="KW-0472">Membrane</keyword>
<gene>
    <name evidence="2" type="ORF">SAMN05444484_101894</name>
</gene>
<feature type="transmembrane region" description="Helical" evidence="1">
    <location>
        <begin position="171"/>
        <end position="192"/>
    </location>
</feature>
<dbReference type="Proteomes" id="UP000184028">
    <property type="component" value="Unassembled WGS sequence"/>
</dbReference>
<sequence>MEYKKYSVKQHETCRQTILNKKIDITPFLPYLLTITSIIAIYLVALLSYYIRPCNFNFFSFLVGLFSWSWFYTNSQKILNLNAFVLYAIIGFLIVFLHLILMLITNNSLYNCLTVSFSFFYIIYFRLLTYLFFKDFARSYLKPTIFFAEKWRKWSHENIDRNYIPTKKELIFSNLLFLGPWGIGLCVFYAVIKL</sequence>
<dbReference type="OrthoDB" id="1376998at2"/>
<accession>A0A1M6Z6E4</accession>
<evidence type="ECO:0000313" key="2">
    <source>
        <dbReference type="EMBL" id="SHL26034.1"/>
    </source>
</evidence>
<feature type="transmembrane region" description="Helical" evidence="1">
    <location>
        <begin position="116"/>
        <end position="133"/>
    </location>
</feature>
<proteinExistence type="predicted"/>
<keyword evidence="1" id="KW-1133">Transmembrane helix</keyword>
<dbReference type="RefSeq" id="WP_068841280.1">
    <property type="nucleotide sequence ID" value="NZ_FRBT01000001.1"/>
</dbReference>
<reference evidence="3" key="1">
    <citation type="submission" date="2016-11" db="EMBL/GenBank/DDBJ databases">
        <authorList>
            <person name="Varghese N."/>
            <person name="Submissions S."/>
        </authorList>
    </citation>
    <scope>NUCLEOTIDE SEQUENCE [LARGE SCALE GENOMIC DNA]</scope>
    <source>
        <strain evidence="3">DSM 24724</strain>
    </source>
</reference>
<dbReference type="AlphaFoldDB" id="A0A1M6Z6E4"/>
<feature type="transmembrane region" description="Helical" evidence="1">
    <location>
        <begin position="84"/>
        <end position="104"/>
    </location>
</feature>
<protein>
    <submittedName>
        <fullName evidence="2">Uncharacterized protein</fullName>
    </submittedName>
</protein>